<proteinExistence type="predicted"/>
<gene>
    <name evidence="1" type="ORF">PODLI_1B003409</name>
</gene>
<dbReference type="InterPro" id="IPR035899">
    <property type="entry name" value="DBL_dom_sf"/>
</dbReference>
<reference evidence="1" key="1">
    <citation type="submission" date="2022-12" db="EMBL/GenBank/DDBJ databases">
        <authorList>
            <person name="Alioto T."/>
            <person name="Alioto T."/>
            <person name="Gomez Garrido J."/>
        </authorList>
    </citation>
    <scope>NUCLEOTIDE SEQUENCE</scope>
</reference>
<protein>
    <submittedName>
        <fullName evidence="1">ARHGB factor</fullName>
    </submittedName>
</protein>
<dbReference type="Proteomes" id="UP001178461">
    <property type="component" value="Chromosome 14"/>
</dbReference>
<evidence type="ECO:0000313" key="2">
    <source>
        <dbReference type="Proteomes" id="UP001178461"/>
    </source>
</evidence>
<organism evidence="1 2">
    <name type="scientific">Podarcis lilfordi</name>
    <name type="common">Lilford's wall lizard</name>
    <dbReference type="NCBI Taxonomy" id="74358"/>
    <lineage>
        <taxon>Eukaryota</taxon>
        <taxon>Metazoa</taxon>
        <taxon>Chordata</taxon>
        <taxon>Craniata</taxon>
        <taxon>Vertebrata</taxon>
        <taxon>Euteleostomi</taxon>
        <taxon>Lepidosauria</taxon>
        <taxon>Squamata</taxon>
        <taxon>Bifurcata</taxon>
        <taxon>Unidentata</taxon>
        <taxon>Episquamata</taxon>
        <taxon>Laterata</taxon>
        <taxon>Lacertibaenia</taxon>
        <taxon>Lacertidae</taxon>
        <taxon>Podarcis</taxon>
    </lineage>
</organism>
<dbReference type="Gene3D" id="1.20.900.10">
    <property type="entry name" value="Dbl homology (DH) domain"/>
    <property type="match status" value="1"/>
</dbReference>
<accession>A0AA35LBZ7</accession>
<dbReference type="EMBL" id="OX395139">
    <property type="protein sequence ID" value="CAI5793003.1"/>
    <property type="molecule type" value="Genomic_DNA"/>
</dbReference>
<name>A0AA35LBZ7_9SAUR</name>
<sequence length="133" mass="15097">MRAACGKRRPAATSPVLFPHRRSSGKKPFMEDFGPGGSLRIVAVLFYQQLYKEKLLSQEDLTLVFPDLRELLKIHDASVTQSEVQQPDKQTIKDLMYRISKNLERLKEILRSATDEYSSKSDVALRQSSSALV</sequence>
<evidence type="ECO:0000313" key="1">
    <source>
        <dbReference type="EMBL" id="CAI5793003.1"/>
    </source>
</evidence>
<dbReference type="AlphaFoldDB" id="A0AA35LBZ7"/>
<keyword evidence="2" id="KW-1185">Reference proteome</keyword>